<dbReference type="RefSeq" id="YP_009806846.1">
    <property type="nucleotide sequence ID" value="NC_048017.1"/>
</dbReference>
<keyword evidence="2" id="KW-1185">Reference proteome</keyword>
<gene>
    <name evidence="1" type="primary">67</name>
    <name evidence="1" type="ORF">SEA_EDEN_67</name>
</gene>
<dbReference type="EMBL" id="MH509447">
    <property type="protein sequence ID" value="AXH47362.1"/>
    <property type="molecule type" value="Genomic_DNA"/>
</dbReference>
<proteinExistence type="predicted"/>
<dbReference type="Proteomes" id="UP000260367">
    <property type="component" value="Segment"/>
</dbReference>
<dbReference type="KEGG" id="vg:54997716"/>
<organism evidence="1 2">
    <name type="scientific">Microbacterium phage Eden</name>
    <dbReference type="NCBI Taxonomy" id="2250289"/>
    <lineage>
        <taxon>Viruses</taxon>
        <taxon>Duplodnaviria</taxon>
        <taxon>Heunggongvirae</taxon>
        <taxon>Uroviricota</taxon>
        <taxon>Caudoviricetes</taxon>
        <taxon>Edenvirus</taxon>
        <taxon>Edenvirus eden</taxon>
    </lineage>
</organism>
<dbReference type="GeneID" id="54997716"/>
<name>A0A345KWG0_9CAUD</name>
<reference evidence="2" key="1">
    <citation type="submission" date="2018-06" db="EMBL/GenBank/DDBJ databases">
        <authorList>
            <person name="Zhirakovskaya E."/>
        </authorList>
    </citation>
    <scope>NUCLEOTIDE SEQUENCE [LARGE SCALE GENOMIC DNA]</scope>
</reference>
<evidence type="ECO:0000313" key="2">
    <source>
        <dbReference type="Proteomes" id="UP000260367"/>
    </source>
</evidence>
<sequence length="102" mass="11191">MPKIAFAADVILYPGEAKPGAPERVPSPTAAYLVRNPYSGKQLWLRSQDVLNVVNGVAAVLMEVNHSGRLPDRAVRGRREFINPLTGNTFQTSSKFIIKENA</sequence>
<evidence type="ECO:0000313" key="1">
    <source>
        <dbReference type="EMBL" id="AXH47362.1"/>
    </source>
</evidence>
<protein>
    <submittedName>
        <fullName evidence="1">Uncharacterized protein</fullName>
    </submittedName>
</protein>
<accession>A0A345KWG0</accession>